<keyword evidence="1" id="KW-0808">Transferase</keyword>
<keyword evidence="2" id="KW-1185">Reference proteome</keyword>
<gene>
    <name evidence="1" type="ORF">HF526_08675</name>
</gene>
<dbReference type="Proteomes" id="UP000820669">
    <property type="component" value="Unassembled WGS sequence"/>
</dbReference>
<dbReference type="RefSeq" id="WP_169380824.1">
    <property type="nucleotide sequence ID" value="NZ_JAAXLA010000011.1"/>
</dbReference>
<accession>A0ABX1S919</accession>
<proteinExistence type="predicted"/>
<organism evidence="1 2">
    <name type="scientific">Pseudonocardia acidicola</name>
    <dbReference type="NCBI Taxonomy" id="2724939"/>
    <lineage>
        <taxon>Bacteria</taxon>
        <taxon>Bacillati</taxon>
        <taxon>Actinomycetota</taxon>
        <taxon>Actinomycetes</taxon>
        <taxon>Pseudonocardiales</taxon>
        <taxon>Pseudonocardiaceae</taxon>
        <taxon>Pseudonocardia</taxon>
    </lineage>
</organism>
<dbReference type="EMBL" id="JAAXLA010000011">
    <property type="protein sequence ID" value="NMH97382.1"/>
    <property type="molecule type" value="Genomic_DNA"/>
</dbReference>
<comment type="caution">
    <text evidence="1">The sequence shown here is derived from an EMBL/GenBank/DDBJ whole genome shotgun (WGS) entry which is preliminary data.</text>
</comment>
<evidence type="ECO:0000313" key="1">
    <source>
        <dbReference type="EMBL" id="NMH97382.1"/>
    </source>
</evidence>
<dbReference type="GO" id="GO:0016740">
    <property type="term" value="F:transferase activity"/>
    <property type="evidence" value="ECO:0007669"/>
    <property type="project" value="UniProtKB-KW"/>
</dbReference>
<dbReference type="InterPro" id="IPR014942">
    <property type="entry name" value="AbiEii"/>
</dbReference>
<name>A0ABX1S919_9PSEU</name>
<protein>
    <submittedName>
        <fullName evidence="1">Nucleotidyl transferase AbiEii/AbiGii toxin family protein</fullName>
    </submittedName>
</protein>
<dbReference type="Pfam" id="PF08843">
    <property type="entry name" value="AbiEii"/>
    <property type="match status" value="1"/>
</dbReference>
<sequence>MTEVTHPSGYATPQAMWAAVSSRGRTAAKATGIPADKLQRQFVYDRFLARLFTYAPDGDWVLKGGTALLARVRTARHSRDIDLFRRTGTLDNAVTELRAAAALDLDDHFRFVFTSAAPKFQDERPGQPDSRLATVKITSYAGVTKAADFTVDVVIGSIITGDPEPRQSAPTITMPGIEPPRCLLYPVADHIADKVCATFERHGSALLPSSRVRDLVDLVVIARTQRVDADALRTAIIAERDHRGLDPITRWACPHQWASSYPRLARDVAECQEHRTFEAATAFVGSFLDPILAAGLINATWHPHQRCWTNSALAG</sequence>
<evidence type="ECO:0000313" key="2">
    <source>
        <dbReference type="Proteomes" id="UP000820669"/>
    </source>
</evidence>
<reference evidence="1 2" key="1">
    <citation type="submission" date="2020-04" db="EMBL/GenBank/DDBJ databases">
        <authorList>
            <person name="Klaysubun C."/>
            <person name="Duangmal K."/>
            <person name="Lipun K."/>
        </authorList>
    </citation>
    <scope>NUCLEOTIDE SEQUENCE [LARGE SCALE GENOMIC DNA]</scope>
    <source>
        <strain evidence="1 2">K10HN5</strain>
    </source>
</reference>